<evidence type="ECO:0000259" key="2">
    <source>
        <dbReference type="PROSITE" id="PS51352"/>
    </source>
</evidence>
<dbReference type="Pfam" id="PF17127">
    <property type="entry name" value="DUF5106"/>
    <property type="match status" value="1"/>
</dbReference>
<evidence type="ECO:0000313" key="3">
    <source>
        <dbReference type="EMBL" id="TGG40270.1"/>
    </source>
</evidence>
<keyword evidence="1" id="KW-0732">Signal</keyword>
<sequence length="303" mass="34153">MKDMKINRILLPLLILMGITFSANAQTQQAGTYFPYPIVPDSISTFQGRCNYLSDHFFDFCELSKAFSARQKMANEMKVYLSVVANAEPERAIRGVNNLMKKLEKQPKDQLFIAEIAESQLYSDTAELWIDELYLPFAEAVAANKRVGKAEKARFQQQATILRNSLVGKPAPSLPYTRRDGSEGNLLNDSAEVVLVFFNDPDCNDCNMARIRLDADVSMTELISEGKVKVVAISLAEPDDEWRRHADSFPASWEVGAAPDADLTIDLRSGTPDFYIIDGKHNIRYKHLNITQVLDVARQLKKR</sequence>
<organism evidence="3 4">
    <name type="scientific">Duncaniella freteri</name>
    <dbReference type="NCBI Taxonomy" id="2530391"/>
    <lineage>
        <taxon>Bacteria</taxon>
        <taxon>Pseudomonadati</taxon>
        <taxon>Bacteroidota</taxon>
        <taxon>Bacteroidia</taxon>
        <taxon>Bacteroidales</taxon>
        <taxon>Muribaculaceae</taxon>
        <taxon>Duncaniella</taxon>
    </lineage>
</organism>
<proteinExistence type="predicted"/>
<dbReference type="InterPro" id="IPR033395">
    <property type="entry name" value="DUF5106"/>
</dbReference>
<protein>
    <submittedName>
        <fullName evidence="3">DUF5106 domain-containing protein</fullName>
    </submittedName>
</protein>
<comment type="caution">
    <text evidence="3">The sequence shown here is derived from an EMBL/GenBank/DDBJ whole genome shotgun (WGS) entry which is preliminary data.</text>
</comment>
<dbReference type="PROSITE" id="PS51352">
    <property type="entry name" value="THIOREDOXIN_2"/>
    <property type="match status" value="1"/>
</dbReference>
<dbReference type="InterPro" id="IPR036249">
    <property type="entry name" value="Thioredoxin-like_sf"/>
</dbReference>
<accession>A0A4Z0VAC4</accession>
<evidence type="ECO:0000256" key="1">
    <source>
        <dbReference type="SAM" id="SignalP"/>
    </source>
</evidence>
<dbReference type="Proteomes" id="UP000297635">
    <property type="component" value="Unassembled WGS sequence"/>
</dbReference>
<dbReference type="RefSeq" id="WP_135471283.1">
    <property type="nucleotide sequence ID" value="NZ_CASVOE010000014.1"/>
</dbReference>
<gene>
    <name evidence="3" type="ORF">EZ315_06005</name>
</gene>
<dbReference type="EMBL" id="SJSA01000001">
    <property type="protein sequence ID" value="TGG40270.1"/>
    <property type="molecule type" value="Genomic_DNA"/>
</dbReference>
<dbReference type="AlphaFoldDB" id="A0A4Z0VAC4"/>
<dbReference type="SUPFAM" id="SSF52833">
    <property type="entry name" value="Thioredoxin-like"/>
    <property type="match status" value="1"/>
</dbReference>
<dbReference type="InterPro" id="IPR013766">
    <property type="entry name" value="Thioredoxin_domain"/>
</dbReference>
<feature type="domain" description="Thioredoxin" evidence="2">
    <location>
        <begin position="165"/>
        <end position="302"/>
    </location>
</feature>
<evidence type="ECO:0000313" key="4">
    <source>
        <dbReference type="Proteomes" id="UP000297635"/>
    </source>
</evidence>
<dbReference type="Gene3D" id="3.40.30.10">
    <property type="entry name" value="Glutaredoxin"/>
    <property type="match status" value="1"/>
</dbReference>
<keyword evidence="4" id="KW-1185">Reference proteome</keyword>
<name>A0A4Z0VAC4_9BACT</name>
<feature type="signal peptide" evidence="1">
    <location>
        <begin position="1"/>
        <end position="25"/>
    </location>
</feature>
<feature type="chain" id="PRO_5021220514" evidence="1">
    <location>
        <begin position="26"/>
        <end position="303"/>
    </location>
</feature>
<reference evidence="3 4" key="1">
    <citation type="submission" date="2019-02" db="EMBL/GenBank/DDBJ databases">
        <title>Isolation and identification of novel species under the genus Muribaculum.</title>
        <authorList>
            <person name="Miyake S."/>
            <person name="Ding Y."/>
            <person name="Low A."/>
            <person name="Soh M."/>
            <person name="Seedorf H."/>
        </authorList>
    </citation>
    <scope>NUCLEOTIDE SEQUENCE [LARGE SCALE GENOMIC DNA]</scope>
    <source>
        <strain evidence="3 4">TLL-A3</strain>
    </source>
</reference>